<dbReference type="InterPro" id="IPR031107">
    <property type="entry name" value="Small_HSP"/>
</dbReference>
<evidence type="ECO:0000256" key="3">
    <source>
        <dbReference type="SAM" id="MobiDB-lite"/>
    </source>
</evidence>
<dbReference type="SUPFAM" id="SSF49764">
    <property type="entry name" value="HSP20-like chaperones"/>
    <property type="match status" value="1"/>
</dbReference>
<evidence type="ECO:0000313" key="6">
    <source>
        <dbReference type="Proteomes" id="UP000178413"/>
    </source>
</evidence>
<gene>
    <name evidence="5" type="ORF">A3D50_01385</name>
</gene>
<protein>
    <recommendedName>
        <fullName evidence="4">SHSP domain-containing protein</fullName>
    </recommendedName>
</protein>
<dbReference type="Gene3D" id="2.60.40.790">
    <property type="match status" value="1"/>
</dbReference>
<evidence type="ECO:0000256" key="2">
    <source>
        <dbReference type="RuleBase" id="RU003616"/>
    </source>
</evidence>
<feature type="region of interest" description="Disordered" evidence="3">
    <location>
        <begin position="19"/>
        <end position="48"/>
    </location>
</feature>
<dbReference type="AlphaFoldDB" id="A0A1G2MK32"/>
<dbReference type="InterPro" id="IPR008978">
    <property type="entry name" value="HSP20-like_chaperone"/>
</dbReference>
<evidence type="ECO:0000256" key="1">
    <source>
        <dbReference type="PROSITE-ProRule" id="PRU00285"/>
    </source>
</evidence>
<dbReference type="EMBL" id="MHRM01000008">
    <property type="protein sequence ID" value="OHA24295.1"/>
    <property type="molecule type" value="Genomic_DNA"/>
</dbReference>
<organism evidence="5 6">
    <name type="scientific">Candidatus Taylorbacteria bacterium RIFCSPHIGHO2_02_FULL_44_12</name>
    <dbReference type="NCBI Taxonomy" id="1802308"/>
    <lineage>
        <taxon>Bacteria</taxon>
        <taxon>Candidatus Tayloriibacteriota</taxon>
    </lineage>
</organism>
<dbReference type="PROSITE" id="PS01031">
    <property type="entry name" value="SHSP"/>
    <property type="match status" value="1"/>
</dbReference>
<evidence type="ECO:0000313" key="5">
    <source>
        <dbReference type="EMBL" id="OHA24295.1"/>
    </source>
</evidence>
<feature type="domain" description="SHSP" evidence="4">
    <location>
        <begin position="44"/>
        <end position="156"/>
    </location>
</feature>
<proteinExistence type="inferred from homology"/>
<dbReference type="PANTHER" id="PTHR11527">
    <property type="entry name" value="HEAT-SHOCK PROTEIN 20 FAMILY MEMBER"/>
    <property type="match status" value="1"/>
</dbReference>
<dbReference type="InterPro" id="IPR002068">
    <property type="entry name" value="A-crystallin/Hsp20_dom"/>
</dbReference>
<evidence type="ECO:0000259" key="4">
    <source>
        <dbReference type="PROSITE" id="PS01031"/>
    </source>
</evidence>
<dbReference type="CDD" id="cd06464">
    <property type="entry name" value="ACD_sHsps-like"/>
    <property type="match status" value="1"/>
</dbReference>
<dbReference type="Proteomes" id="UP000178413">
    <property type="component" value="Unassembled WGS sequence"/>
</dbReference>
<accession>A0A1G2MK32</accession>
<dbReference type="STRING" id="1802308.A3D50_01385"/>
<comment type="similarity">
    <text evidence="1 2">Belongs to the small heat shock protein (HSP20) family.</text>
</comment>
<comment type="caution">
    <text evidence="5">The sequence shown here is derived from an EMBL/GenBank/DDBJ whole genome shotgun (WGS) entry which is preliminary data.</text>
</comment>
<sequence length="156" mass="18258">MSKDKRSFFERLTGTVRMDEDRIESKPTKKDRPKETDSSWIDEESEKDGELTVDVYQTAEMIVVKSMIAGVRPEDLDVSITRDMVTIRGHREEERISREEDYLARELYWGSFSRTIQLPEEIDVDEAEAVEKHGLLILKLPKLDKKRQSRLKVKTV</sequence>
<reference evidence="5 6" key="1">
    <citation type="journal article" date="2016" name="Nat. Commun.">
        <title>Thousands of microbial genomes shed light on interconnected biogeochemical processes in an aquifer system.</title>
        <authorList>
            <person name="Anantharaman K."/>
            <person name="Brown C.T."/>
            <person name="Hug L.A."/>
            <person name="Sharon I."/>
            <person name="Castelle C.J."/>
            <person name="Probst A.J."/>
            <person name="Thomas B.C."/>
            <person name="Singh A."/>
            <person name="Wilkins M.J."/>
            <person name="Karaoz U."/>
            <person name="Brodie E.L."/>
            <person name="Williams K.H."/>
            <person name="Hubbard S.S."/>
            <person name="Banfield J.F."/>
        </authorList>
    </citation>
    <scope>NUCLEOTIDE SEQUENCE [LARGE SCALE GENOMIC DNA]</scope>
</reference>
<name>A0A1G2MK32_9BACT</name>
<dbReference type="Pfam" id="PF00011">
    <property type="entry name" value="HSP20"/>
    <property type="match status" value="1"/>
</dbReference>
<feature type="compositionally biased region" description="Basic and acidic residues" evidence="3">
    <location>
        <begin position="19"/>
        <end position="37"/>
    </location>
</feature>